<comment type="caution">
    <text evidence="1">The sequence shown here is derived from an EMBL/GenBank/DDBJ whole genome shotgun (WGS) entry which is preliminary data.</text>
</comment>
<keyword evidence="2" id="KW-1185">Reference proteome</keyword>
<proteinExistence type="predicted"/>
<organism evidence="1 2">
    <name type="scientific">Streptomyces roseolus</name>
    <dbReference type="NCBI Taxonomy" id="67358"/>
    <lineage>
        <taxon>Bacteria</taxon>
        <taxon>Bacillati</taxon>
        <taxon>Actinomycetota</taxon>
        <taxon>Actinomycetes</taxon>
        <taxon>Kitasatosporales</taxon>
        <taxon>Streptomycetaceae</taxon>
        <taxon>Streptomyces</taxon>
    </lineage>
</organism>
<name>A0ABU4K8F3_9ACTN</name>
<dbReference type="InterPro" id="IPR045682">
    <property type="entry name" value="DUF6193"/>
</dbReference>
<evidence type="ECO:0000313" key="2">
    <source>
        <dbReference type="Proteomes" id="UP001278571"/>
    </source>
</evidence>
<gene>
    <name evidence="1" type="ORF">R2363_17780</name>
</gene>
<dbReference type="EMBL" id="JAWJZF010000373">
    <property type="protein sequence ID" value="MDX2294016.1"/>
    <property type="molecule type" value="Genomic_DNA"/>
</dbReference>
<protein>
    <submittedName>
        <fullName evidence="1">DUF6193 family natural product biosynthesis protein</fullName>
    </submittedName>
</protein>
<dbReference type="Proteomes" id="UP001278571">
    <property type="component" value="Unassembled WGS sequence"/>
</dbReference>
<accession>A0ABU4K8F3</accession>
<sequence length="260" mass="27328">MPTPPEPAVLFPDIAAAGSLAAALRAVADGALDDVPLTSPDGGPLSSASAGSVLPHREAMRVSAWSHERKWSVSAAEPLLGLSLVHGVTDDLAQVAAALRAWHDGRTPDDVHAAAPFVRPSGRLELTDRDPARMAESEWRHLVAEAAALDAPFADAYRALVEAAYAEPRLRALYPFTSHWTLRFSAATRPFLDVVGPNLCCAREGGYRVARLMAEGGRHVATAPEAVAEGVRLLPEGLGPVRYGAARGGAENRVEAAEGA</sequence>
<evidence type="ECO:0000313" key="1">
    <source>
        <dbReference type="EMBL" id="MDX2294016.1"/>
    </source>
</evidence>
<dbReference type="Pfam" id="PF19692">
    <property type="entry name" value="DUF6193"/>
    <property type="match status" value="1"/>
</dbReference>
<reference evidence="1 2" key="1">
    <citation type="submission" date="2023-10" db="EMBL/GenBank/DDBJ databases">
        <authorList>
            <person name="Wang X.X."/>
        </authorList>
    </citation>
    <scope>NUCLEOTIDE SEQUENCE [LARGE SCALE GENOMIC DNA]</scope>
    <source>
        <strain evidence="1 2">NBRC 12816</strain>
    </source>
</reference>
<dbReference type="RefSeq" id="WP_319010335.1">
    <property type="nucleotide sequence ID" value="NZ_JAWJZF010000373.1"/>
</dbReference>